<dbReference type="Gramene" id="TraesSYM3A03G01423060.1">
    <property type="protein sequence ID" value="TraesSYM3A03G01423060.1"/>
    <property type="gene ID" value="TraesSYM3A03G01423060"/>
</dbReference>
<dbReference type="STRING" id="4565.A0A3B6EJB5"/>
<reference evidence="2" key="1">
    <citation type="submission" date="2018-08" db="EMBL/GenBank/DDBJ databases">
        <authorList>
            <person name="Rossello M."/>
        </authorList>
    </citation>
    <scope>NUCLEOTIDE SEQUENCE [LARGE SCALE GENOMIC DNA]</scope>
    <source>
        <strain evidence="2">cv. Chinese Spring</strain>
    </source>
</reference>
<feature type="region of interest" description="Disordered" evidence="1">
    <location>
        <begin position="166"/>
        <end position="190"/>
    </location>
</feature>
<keyword evidence="3" id="KW-1185">Reference proteome</keyword>
<gene>
    <name evidence="2" type="primary">LOC123058326</name>
</gene>
<protein>
    <submittedName>
        <fullName evidence="2">Uncharacterized protein</fullName>
    </submittedName>
</protein>
<evidence type="ECO:0000256" key="1">
    <source>
        <dbReference type="SAM" id="MobiDB-lite"/>
    </source>
</evidence>
<feature type="compositionally biased region" description="Low complexity" evidence="1">
    <location>
        <begin position="134"/>
        <end position="144"/>
    </location>
</feature>
<dbReference type="AlphaFoldDB" id="A0A3B6EJB5"/>
<dbReference type="Gramene" id="TraesCLE_scaffold_063894_01G000100.1">
    <property type="protein sequence ID" value="TraesCLE_scaffold_063894_01G000100.1"/>
    <property type="gene ID" value="TraesCLE_scaffold_063894_01G000100"/>
</dbReference>
<dbReference type="Gramene" id="TraesWEE_scaffold_012324_01G000100.1">
    <property type="protein sequence ID" value="TraesWEE_scaffold_012324_01G000100.1"/>
    <property type="gene ID" value="TraesWEE_scaffold_012324_01G000100"/>
</dbReference>
<dbReference type="GeneID" id="123058326"/>
<dbReference type="Gramene" id="TraesJAG3A03G01410290.1">
    <property type="protein sequence ID" value="TraesJAG3A03G01410290.1"/>
    <property type="gene ID" value="TraesJAG3A03G01410290"/>
</dbReference>
<name>A0A3B6EJB5_WHEAT</name>
<dbReference type="EnsemblPlants" id="TraesCS3A02G201700.1">
    <property type="protein sequence ID" value="TraesCS3A02G201700.1"/>
    <property type="gene ID" value="TraesCS3A02G201700"/>
</dbReference>
<dbReference type="Gramene" id="TraesNOR3A03G01421920.1">
    <property type="protein sequence ID" value="TraesNOR3A03G01421920.1"/>
    <property type="gene ID" value="TraesNOR3A03G01421920"/>
</dbReference>
<dbReference type="RefSeq" id="XP_044337015.1">
    <property type="nucleotide sequence ID" value="XM_044481080.1"/>
</dbReference>
<organism evidence="2">
    <name type="scientific">Triticum aestivum</name>
    <name type="common">Wheat</name>
    <dbReference type="NCBI Taxonomy" id="4565"/>
    <lineage>
        <taxon>Eukaryota</taxon>
        <taxon>Viridiplantae</taxon>
        <taxon>Streptophyta</taxon>
        <taxon>Embryophyta</taxon>
        <taxon>Tracheophyta</taxon>
        <taxon>Spermatophyta</taxon>
        <taxon>Magnoliopsida</taxon>
        <taxon>Liliopsida</taxon>
        <taxon>Poales</taxon>
        <taxon>Poaceae</taxon>
        <taxon>BOP clade</taxon>
        <taxon>Pooideae</taxon>
        <taxon>Triticodae</taxon>
        <taxon>Triticeae</taxon>
        <taxon>Triticinae</taxon>
        <taxon>Triticum</taxon>
    </lineage>
</organism>
<dbReference type="Gramene" id="TraesLDM3A03G01401800.1">
    <property type="protein sequence ID" value="TraesLDM3A03G01401800.1"/>
    <property type="gene ID" value="TraesLDM3A03G01401800"/>
</dbReference>
<dbReference type="Gramene" id="TraesCS3A03G0516300.1">
    <property type="protein sequence ID" value="TraesCS3A03G0516300.1.CDS"/>
    <property type="gene ID" value="TraesCS3A03G0516300"/>
</dbReference>
<dbReference type="Gramene" id="TraesARI3A03G01422050.1">
    <property type="protein sequence ID" value="TraesARI3A03G01422050.1"/>
    <property type="gene ID" value="TraesARI3A03G01422050"/>
</dbReference>
<dbReference type="Gramene" id="TraesLAC3A03G01345100.1">
    <property type="protein sequence ID" value="TraesLAC3A03G01345100.1"/>
    <property type="gene ID" value="TraesLAC3A03G01345100"/>
</dbReference>
<feature type="region of interest" description="Disordered" evidence="1">
    <location>
        <begin position="52"/>
        <end position="153"/>
    </location>
</feature>
<dbReference type="SMR" id="A0A3B6EJB5"/>
<dbReference type="Gramene" id="TraesMAC3A03G01398870.1">
    <property type="protein sequence ID" value="TraesMAC3A03G01398870.1"/>
    <property type="gene ID" value="TraesMAC3A03G01398870"/>
</dbReference>
<accession>A0A3B6EJB5</accession>
<dbReference type="Gramene" id="TraesJUL3A03G01413250.1">
    <property type="protein sequence ID" value="TraesJUL3A03G01413250.1"/>
    <property type="gene ID" value="TraesJUL3A03G01413250"/>
</dbReference>
<dbReference type="Gramene" id="TraesSTA3A03G01392440.1">
    <property type="protein sequence ID" value="TraesSTA3A03G01392440.1"/>
    <property type="gene ID" value="TraesSTA3A03G01392440"/>
</dbReference>
<reference evidence="2" key="2">
    <citation type="submission" date="2018-10" db="UniProtKB">
        <authorList>
            <consortium name="EnsemblPlants"/>
        </authorList>
    </citation>
    <scope>IDENTIFICATION</scope>
</reference>
<dbReference type="Gramene" id="TraesROB_scaffold_013491_01G000100.1">
    <property type="protein sequence ID" value="TraesROB_scaffold_013491_01G000100.1"/>
    <property type="gene ID" value="TraesROB_scaffold_013491_01G000100"/>
</dbReference>
<sequence length="255" mass="28253">MTEATERAPVVPLHSFPRHLPLPLFSFPSLLSSPSISLALYCREAAMDARGPPLRPMPRRPCRSRRLGRPPCPLQELRADPAAWRPPPPIRCRESPDPAPLRPASPSFIRSRYLPGARSSGERRHKTLPPLPRSSPWRSSPLHLNPRWSPPGARHGGCRLSCLDPSAAGSTAEQPRSAARYATPRPTKASAEVDKARRKAKALTKQREGLRARLAYRKRARKLTSMPAKATAATLVFFKTNSFPDPLNRDCGLIL</sequence>
<evidence type="ECO:0000313" key="3">
    <source>
        <dbReference type="Proteomes" id="UP000019116"/>
    </source>
</evidence>
<dbReference type="Proteomes" id="UP000019116">
    <property type="component" value="Chromosome 3A"/>
</dbReference>
<dbReference type="Gramene" id="TraesCAD_scaffold_018012_01G000100.1">
    <property type="protein sequence ID" value="TraesCAD_scaffold_018012_01G000100.1"/>
    <property type="gene ID" value="TraesCAD_scaffold_018012_01G000100"/>
</dbReference>
<evidence type="ECO:0000313" key="2">
    <source>
        <dbReference type="EnsemblPlants" id="TraesCS3A02G201700.1"/>
    </source>
</evidence>
<dbReference type="Gramene" id="TraesCS3A02G201700.1">
    <property type="protein sequence ID" value="TraesCS3A02G201700.1"/>
    <property type="gene ID" value="TraesCS3A02G201700"/>
</dbReference>
<feature type="compositionally biased region" description="Basic residues" evidence="1">
    <location>
        <begin position="57"/>
        <end position="68"/>
    </location>
</feature>
<proteinExistence type="predicted"/>